<organism evidence="4 5">
    <name type="scientific">Acidihalobacter ferrooxydans</name>
    <dbReference type="NCBI Taxonomy" id="1765967"/>
    <lineage>
        <taxon>Bacteria</taxon>
        <taxon>Pseudomonadati</taxon>
        <taxon>Pseudomonadota</taxon>
        <taxon>Gammaproteobacteria</taxon>
        <taxon>Chromatiales</taxon>
        <taxon>Ectothiorhodospiraceae</taxon>
        <taxon>Acidihalobacter</taxon>
    </lineage>
</organism>
<keyword evidence="2" id="KW-0677">Repeat</keyword>
<dbReference type="InterPro" id="IPR045078">
    <property type="entry name" value="TST/MPST-like"/>
</dbReference>
<keyword evidence="1 4" id="KW-0808">Transferase</keyword>
<dbReference type="CDD" id="cd01448">
    <property type="entry name" value="TST_Repeat_1"/>
    <property type="match status" value="1"/>
</dbReference>
<proteinExistence type="predicted"/>
<feature type="domain" description="Rhodanese" evidence="3">
    <location>
        <begin position="21"/>
        <end position="140"/>
    </location>
</feature>
<dbReference type="EMBL" id="CP019434">
    <property type="protein sequence ID" value="APZ44746.1"/>
    <property type="molecule type" value="Genomic_DNA"/>
</dbReference>
<dbReference type="InterPro" id="IPR001763">
    <property type="entry name" value="Rhodanese-like_dom"/>
</dbReference>
<dbReference type="InterPro" id="IPR036873">
    <property type="entry name" value="Rhodanese-like_dom_sf"/>
</dbReference>
<name>A0A1P8ULM9_9GAMM</name>
<protein>
    <submittedName>
        <fullName evidence="4">Sulfurtransferase</fullName>
    </submittedName>
</protein>
<accession>A0A1P8ULM9</accession>
<sequence>MDYTALIEPDELAAALMARRDASDCVVVDCRFDLADVQAGRRAYRQAHLPGARYADLDADLSRAPQPADGRHPLPEPSELAERFGAWGIGDATQVVVYDDVGGASAGRLWWLLRWLGHARVAVLNGGLPAWVAAGHALTAEVSPPMPQTFTPRPDAAAVVDVDTLRDELQRGACLLVDVRAAARFRGEHEPIDPVAGHVPGAVNRPFAENLDPTGRFLSPEQLAESLRELCSEFPPDRVVAMCGSGVTACHLLLAMAHAGWPVGRLYPGSWSEWIRDPQRPVEIAD</sequence>
<dbReference type="Pfam" id="PF00581">
    <property type="entry name" value="Rhodanese"/>
    <property type="match status" value="2"/>
</dbReference>
<dbReference type="SMART" id="SM00450">
    <property type="entry name" value="RHOD"/>
    <property type="match status" value="2"/>
</dbReference>
<evidence type="ECO:0000256" key="2">
    <source>
        <dbReference type="ARBA" id="ARBA00022737"/>
    </source>
</evidence>
<evidence type="ECO:0000313" key="4">
    <source>
        <dbReference type="EMBL" id="APZ44746.1"/>
    </source>
</evidence>
<gene>
    <name evidence="4" type="ORF">BW247_14785</name>
</gene>
<dbReference type="Proteomes" id="UP000243807">
    <property type="component" value="Chromosome"/>
</dbReference>
<reference evidence="4 5" key="1">
    <citation type="submission" date="2017-01" db="EMBL/GenBank/DDBJ databases">
        <title>Draft sequence of Acidihalobacter ferrooxidans strain DSM 14175 (strain V8).</title>
        <authorList>
            <person name="Khaleque H.N."/>
            <person name="Ramsay J.P."/>
            <person name="Murphy R.J.T."/>
            <person name="Kaksonen A.H."/>
            <person name="Boxall N.J."/>
            <person name="Watkin E.L.J."/>
        </authorList>
    </citation>
    <scope>NUCLEOTIDE SEQUENCE [LARGE SCALE GENOMIC DNA]</scope>
    <source>
        <strain evidence="4 5">V8</strain>
    </source>
</reference>
<evidence type="ECO:0000256" key="1">
    <source>
        <dbReference type="ARBA" id="ARBA00022679"/>
    </source>
</evidence>
<dbReference type="Gene3D" id="3.40.250.10">
    <property type="entry name" value="Rhodanese-like domain"/>
    <property type="match status" value="2"/>
</dbReference>
<dbReference type="GO" id="GO:0004792">
    <property type="term" value="F:thiosulfate-cyanide sulfurtransferase activity"/>
    <property type="evidence" value="ECO:0007669"/>
    <property type="project" value="TreeGrafter"/>
</dbReference>
<dbReference type="PANTHER" id="PTHR11364:SF27">
    <property type="entry name" value="SULFURTRANSFERASE"/>
    <property type="match status" value="1"/>
</dbReference>
<keyword evidence="5" id="KW-1185">Reference proteome</keyword>
<dbReference type="AlphaFoldDB" id="A0A1P8ULM9"/>
<feature type="domain" description="Rhodanese" evidence="3">
    <location>
        <begin position="170"/>
        <end position="283"/>
    </location>
</feature>
<evidence type="ECO:0000259" key="3">
    <source>
        <dbReference type="PROSITE" id="PS50206"/>
    </source>
</evidence>
<dbReference type="SUPFAM" id="SSF52821">
    <property type="entry name" value="Rhodanese/Cell cycle control phosphatase"/>
    <property type="match status" value="2"/>
</dbReference>
<dbReference type="PANTHER" id="PTHR11364">
    <property type="entry name" value="THIOSULFATE SULFERTANSFERASE"/>
    <property type="match status" value="1"/>
</dbReference>
<evidence type="ECO:0000313" key="5">
    <source>
        <dbReference type="Proteomes" id="UP000243807"/>
    </source>
</evidence>
<dbReference type="OrthoDB" id="9781034at2"/>
<dbReference type="CDD" id="cd01449">
    <property type="entry name" value="TST_Repeat_2"/>
    <property type="match status" value="1"/>
</dbReference>
<dbReference type="STRING" id="1765967.BW247_14785"/>
<dbReference type="PROSITE" id="PS50206">
    <property type="entry name" value="RHODANESE_3"/>
    <property type="match status" value="2"/>
</dbReference>
<dbReference type="KEGG" id="afy:BW247_14785"/>